<dbReference type="InterPro" id="IPR019775">
    <property type="entry name" value="WD40_repeat_CS"/>
</dbReference>
<comment type="caution">
    <text evidence="4">The sequence shown here is derived from an EMBL/GenBank/DDBJ whole genome shotgun (WGS) entry which is preliminary data.</text>
</comment>
<accession>A0A820QBQ1</accession>
<evidence type="ECO:0000313" key="4">
    <source>
        <dbReference type="EMBL" id="CAF4416739.1"/>
    </source>
</evidence>
<dbReference type="Pfam" id="PF00400">
    <property type="entry name" value="WD40"/>
    <property type="match status" value="2"/>
</dbReference>
<evidence type="ECO:0000256" key="3">
    <source>
        <dbReference type="PROSITE-ProRule" id="PRU00221"/>
    </source>
</evidence>
<gene>
    <name evidence="4" type="ORF">OKA104_LOCUS52279</name>
</gene>
<organism evidence="4 5">
    <name type="scientific">Adineta steineri</name>
    <dbReference type="NCBI Taxonomy" id="433720"/>
    <lineage>
        <taxon>Eukaryota</taxon>
        <taxon>Metazoa</taxon>
        <taxon>Spiralia</taxon>
        <taxon>Gnathifera</taxon>
        <taxon>Rotifera</taxon>
        <taxon>Eurotatoria</taxon>
        <taxon>Bdelloidea</taxon>
        <taxon>Adinetida</taxon>
        <taxon>Adinetidae</taxon>
        <taxon>Adineta</taxon>
    </lineage>
</organism>
<feature type="repeat" description="WD" evidence="3">
    <location>
        <begin position="17"/>
        <end position="58"/>
    </location>
</feature>
<dbReference type="EMBL" id="CAJOAY010030044">
    <property type="protein sequence ID" value="CAF4416739.1"/>
    <property type="molecule type" value="Genomic_DNA"/>
</dbReference>
<dbReference type="PROSITE" id="PS50294">
    <property type="entry name" value="WD_REPEATS_REGION"/>
    <property type="match status" value="1"/>
</dbReference>
<dbReference type="InterPro" id="IPR015943">
    <property type="entry name" value="WD40/YVTN_repeat-like_dom_sf"/>
</dbReference>
<feature type="repeat" description="WD" evidence="3">
    <location>
        <begin position="59"/>
        <end position="100"/>
    </location>
</feature>
<keyword evidence="2" id="KW-0677">Repeat</keyword>
<dbReference type="InterPro" id="IPR052779">
    <property type="entry name" value="WDR62"/>
</dbReference>
<evidence type="ECO:0000313" key="5">
    <source>
        <dbReference type="Proteomes" id="UP000663881"/>
    </source>
</evidence>
<dbReference type="PANTHER" id="PTHR45589">
    <property type="entry name" value="WD REPEAT DOMAIN 62, ISOFORM G"/>
    <property type="match status" value="1"/>
</dbReference>
<feature type="non-terminal residue" evidence="4">
    <location>
        <position position="1"/>
    </location>
</feature>
<dbReference type="InterPro" id="IPR011047">
    <property type="entry name" value="Quinoprotein_ADH-like_sf"/>
</dbReference>
<evidence type="ECO:0000256" key="1">
    <source>
        <dbReference type="ARBA" id="ARBA00022574"/>
    </source>
</evidence>
<sequence length="117" mass="13055">VYNTQDGKRVRTMKGSMNDDTGYLLKIDIDTSGRYLATSCSNKCVYIWDILTTECVASLCGHSEIVTDLKFSHDGHHLYTISGDSCMFVWNIAELAIVPTICRLQSVPLAKSNDLEM</sequence>
<dbReference type="AlphaFoldDB" id="A0A820QBQ1"/>
<dbReference type="InterPro" id="IPR001680">
    <property type="entry name" value="WD40_rpt"/>
</dbReference>
<dbReference type="SUPFAM" id="SSF50998">
    <property type="entry name" value="Quinoprotein alcohol dehydrogenase-like"/>
    <property type="match status" value="1"/>
</dbReference>
<name>A0A820QBQ1_9BILA</name>
<protein>
    <submittedName>
        <fullName evidence="4">Uncharacterized protein</fullName>
    </submittedName>
</protein>
<dbReference type="PROSITE" id="PS50082">
    <property type="entry name" value="WD_REPEATS_2"/>
    <property type="match status" value="2"/>
</dbReference>
<proteinExistence type="predicted"/>
<dbReference type="Proteomes" id="UP000663881">
    <property type="component" value="Unassembled WGS sequence"/>
</dbReference>
<dbReference type="PANTHER" id="PTHR45589:SF3">
    <property type="entry name" value="WD REPEAT-CONTAINING PROTEIN 62"/>
    <property type="match status" value="1"/>
</dbReference>
<dbReference type="SMART" id="SM00320">
    <property type="entry name" value="WD40"/>
    <property type="match status" value="2"/>
</dbReference>
<keyword evidence="1 3" id="KW-0853">WD repeat</keyword>
<dbReference type="Gene3D" id="2.130.10.10">
    <property type="entry name" value="YVTN repeat-like/Quinoprotein amine dehydrogenase"/>
    <property type="match status" value="1"/>
</dbReference>
<evidence type="ECO:0000256" key="2">
    <source>
        <dbReference type="ARBA" id="ARBA00022737"/>
    </source>
</evidence>
<reference evidence="4" key="1">
    <citation type="submission" date="2021-02" db="EMBL/GenBank/DDBJ databases">
        <authorList>
            <person name="Nowell W R."/>
        </authorList>
    </citation>
    <scope>NUCLEOTIDE SEQUENCE</scope>
</reference>
<dbReference type="PROSITE" id="PS00678">
    <property type="entry name" value="WD_REPEATS_1"/>
    <property type="match status" value="2"/>
</dbReference>